<dbReference type="STRING" id="415426.Hbut_0037"/>
<dbReference type="SFLD" id="SFLDG01386">
    <property type="entry name" value="main_SPASM_domain-containing"/>
    <property type="match status" value="1"/>
</dbReference>
<dbReference type="InterPro" id="IPR006638">
    <property type="entry name" value="Elp3/MiaA/NifB-like_rSAM"/>
</dbReference>
<dbReference type="Pfam" id="PF13186">
    <property type="entry name" value="SPASM"/>
    <property type="match status" value="1"/>
</dbReference>
<dbReference type="GO" id="GO:0046872">
    <property type="term" value="F:metal ion binding"/>
    <property type="evidence" value="ECO:0007669"/>
    <property type="project" value="UniProtKB-KW"/>
</dbReference>
<protein>
    <submittedName>
        <fullName evidence="8">Fe-S oxidoreductase-metallo cofactor biosynthesis protein</fullName>
    </submittedName>
</protein>
<dbReference type="PANTHER" id="PTHR11228:SF7">
    <property type="entry name" value="PQQA PEPTIDE CYCLASE"/>
    <property type="match status" value="1"/>
</dbReference>
<comment type="cofactor">
    <cofactor evidence="1">
        <name>[4Fe-4S] cluster</name>
        <dbReference type="ChEBI" id="CHEBI:49883"/>
    </cofactor>
</comment>
<evidence type="ECO:0000256" key="4">
    <source>
        <dbReference type="ARBA" id="ARBA00022723"/>
    </source>
</evidence>
<dbReference type="Pfam" id="PF04055">
    <property type="entry name" value="Radical_SAM"/>
    <property type="match status" value="1"/>
</dbReference>
<keyword evidence="2" id="KW-0004">4Fe-4S</keyword>
<dbReference type="eggNOG" id="arCOG00938">
    <property type="taxonomic scope" value="Archaea"/>
</dbReference>
<organism evidence="8 9">
    <name type="scientific">Hyperthermus butylicus (strain DSM 5456 / JCM 9403 / PLM1-5)</name>
    <dbReference type="NCBI Taxonomy" id="415426"/>
    <lineage>
        <taxon>Archaea</taxon>
        <taxon>Thermoproteota</taxon>
        <taxon>Thermoprotei</taxon>
        <taxon>Desulfurococcales</taxon>
        <taxon>Pyrodictiaceae</taxon>
        <taxon>Hyperthermus</taxon>
    </lineage>
</organism>
<dbReference type="AlphaFoldDB" id="A2BIS4"/>
<dbReference type="InterPro" id="IPR023885">
    <property type="entry name" value="4Fe4S-binding_SPASM_dom"/>
</dbReference>
<keyword evidence="5" id="KW-0408">Iron</keyword>
<gene>
    <name evidence="8" type="ordered locus">Hbut_0037</name>
</gene>
<keyword evidence="6" id="KW-0411">Iron-sulfur</keyword>
<dbReference type="Gene3D" id="3.20.20.70">
    <property type="entry name" value="Aldolase class I"/>
    <property type="match status" value="1"/>
</dbReference>
<evidence type="ECO:0000256" key="2">
    <source>
        <dbReference type="ARBA" id="ARBA00022485"/>
    </source>
</evidence>
<dbReference type="Proteomes" id="UP000002593">
    <property type="component" value="Chromosome"/>
</dbReference>
<dbReference type="SFLD" id="SFLDG01067">
    <property type="entry name" value="SPASM/twitch_domain_containing"/>
    <property type="match status" value="1"/>
</dbReference>
<dbReference type="InterPro" id="IPR013785">
    <property type="entry name" value="Aldolase_TIM"/>
</dbReference>
<dbReference type="GO" id="GO:0003824">
    <property type="term" value="F:catalytic activity"/>
    <property type="evidence" value="ECO:0007669"/>
    <property type="project" value="InterPro"/>
</dbReference>
<dbReference type="NCBIfam" id="TIGR04085">
    <property type="entry name" value="rSAM_more_4Fe4S"/>
    <property type="match status" value="1"/>
</dbReference>
<dbReference type="OrthoDB" id="30736at2157"/>
<proteinExistence type="predicted"/>
<dbReference type="KEGG" id="hbu:Hbut_0037"/>
<accession>A2BIS4</accession>
<reference evidence="8 9" key="1">
    <citation type="journal article" date="2007" name="Archaea">
        <title>The genome of Hyperthermus butylicus: a sulfur-reducing, peptide fermenting, neutrophilic Crenarchaeote growing up to 108 degrees C.</title>
        <authorList>
            <person name="Brugger K."/>
            <person name="Chen L."/>
            <person name="Stark M."/>
            <person name="Zibat A."/>
            <person name="Redder P."/>
            <person name="Ruepp A."/>
            <person name="Awayez M."/>
            <person name="She Q."/>
            <person name="Garrett R.A."/>
            <person name="Klenk H.P."/>
        </authorList>
    </citation>
    <scope>NUCLEOTIDE SEQUENCE [LARGE SCALE GENOMIC DNA]</scope>
    <source>
        <strain evidence="9">DSM 5456 / JCM 9403 / PLM1-5</strain>
    </source>
</reference>
<evidence type="ECO:0000256" key="1">
    <source>
        <dbReference type="ARBA" id="ARBA00001966"/>
    </source>
</evidence>
<dbReference type="PROSITE" id="PS51918">
    <property type="entry name" value="RADICAL_SAM"/>
    <property type="match status" value="1"/>
</dbReference>
<sequence>MIPVTVLVGGKAAVSRRIKGDYSVSKPPRFSELLRPIVFWNITYQCNLQCVHCYIKALAKRNPNELTTEEAKRVAEEIVEIGIPLVVFSGGEPLVRSDFWEIVEPMAGKQRPKLSLSTNGTLITRDVAEKLASYQFKYVGISIDSIKPEWHDRFRGVPGAFEAAVRGIKYVMELGIDVGVRTTLTKYNIEEVPAILKWAYDLGIKRVSLYVLDTVGRGAGIADWLPTHEQLRKFADTIIDEARKYSGEMEILIVRAQFLGIYIADKLARSPEDFMKYISLLDAQGNCGRKSISIYPNGDVKPCQFVDWVTLGNVRRQTLKDILSPENKELKPFLAIENYLRGPRCGRCPFRRICGGGSRGRALELTGDEWGDDPLCFIDFSAIAKKWGIDPNKIL</sequence>
<dbReference type="InterPro" id="IPR007197">
    <property type="entry name" value="rSAM"/>
</dbReference>
<dbReference type="InterPro" id="IPR017200">
    <property type="entry name" value="PqqE-like"/>
</dbReference>
<dbReference type="PIRSF" id="PIRSF037420">
    <property type="entry name" value="PQQ_syn_pqqE"/>
    <property type="match status" value="1"/>
</dbReference>
<dbReference type="EnsemblBacteria" id="ABM79915">
    <property type="protein sequence ID" value="ABM79915"/>
    <property type="gene ID" value="Hbut_0037"/>
</dbReference>
<keyword evidence="9" id="KW-1185">Reference proteome</keyword>
<dbReference type="RefSeq" id="WP_011821232.1">
    <property type="nucleotide sequence ID" value="NC_008818.1"/>
</dbReference>
<keyword evidence="4" id="KW-0479">Metal-binding</keyword>
<keyword evidence="3" id="KW-0949">S-adenosyl-L-methionine</keyword>
<evidence type="ECO:0000256" key="3">
    <source>
        <dbReference type="ARBA" id="ARBA00022691"/>
    </source>
</evidence>
<dbReference type="InterPro" id="IPR050377">
    <property type="entry name" value="Radical_SAM_PqqE_MftC-like"/>
</dbReference>
<dbReference type="GeneID" id="4781895"/>
<feature type="domain" description="Radical SAM core" evidence="7">
    <location>
        <begin position="32"/>
        <end position="248"/>
    </location>
</feature>
<dbReference type="SFLD" id="SFLDS00029">
    <property type="entry name" value="Radical_SAM"/>
    <property type="match status" value="1"/>
</dbReference>
<evidence type="ECO:0000259" key="7">
    <source>
        <dbReference type="PROSITE" id="PS51918"/>
    </source>
</evidence>
<evidence type="ECO:0000256" key="6">
    <source>
        <dbReference type="ARBA" id="ARBA00023014"/>
    </source>
</evidence>
<dbReference type="SUPFAM" id="SSF102114">
    <property type="entry name" value="Radical SAM enzymes"/>
    <property type="match status" value="1"/>
</dbReference>
<evidence type="ECO:0000256" key="5">
    <source>
        <dbReference type="ARBA" id="ARBA00023004"/>
    </source>
</evidence>
<name>A2BIS4_HYPBU</name>
<dbReference type="EMBL" id="CP000493">
    <property type="protein sequence ID" value="ABM79915.1"/>
    <property type="molecule type" value="Genomic_DNA"/>
</dbReference>
<evidence type="ECO:0000313" key="9">
    <source>
        <dbReference type="Proteomes" id="UP000002593"/>
    </source>
</evidence>
<dbReference type="CDD" id="cd01335">
    <property type="entry name" value="Radical_SAM"/>
    <property type="match status" value="1"/>
</dbReference>
<dbReference type="SMART" id="SM00729">
    <property type="entry name" value="Elp3"/>
    <property type="match status" value="1"/>
</dbReference>
<evidence type="ECO:0000313" key="8">
    <source>
        <dbReference type="EMBL" id="ABM79915.1"/>
    </source>
</evidence>
<dbReference type="GO" id="GO:0006783">
    <property type="term" value="P:heme biosynthetic process"/>
    <property type="evidence" value="ECO:0007669"/>
    <property type="project" value="TreeGrafter"/>
</dbReference>
<dbReference type="GO" id="GO:0051539">
    <property type="term" value="F:4 iron, 4 sulfur cluster binding"/>
    <property type="evidence" value="ECO:0007669"/>
    <property type="project" value="UniProtKB-KW"/>
</dbReference>
<dbReference type="InterPro" id="IPR058240">
    <property type="entry name" value="rSAM_sf"/>
</dbReference>
<dbReference type="HOGENOM" id="CLU_009273_4_0_2"/>
<dbReference type="PANTHER" id="PTHR11228">
    <property type="entry name" value="RADICAL SAM DOMAIN PROTEIN"/>
    <property type="match status" value="1"/>
</dbReference>